<organism evidence="1 2">
    <name type="scientific">Desulfosporosinus hippei DSM 8344</name>
    <dbReference type="NCBI Taxonomy" id="1121419"/>
    <lineage>
        <taxon>Bacteria</taxon>
        <taxon>Bacillati</taxon>
        <taxon>Bacillota</taxon>
        <taxon>Clostridia</taxon>
        <taxon>Eubacteriales</taxon>
        <taxon>Desulfitobacteriaceae</taxon>
        <taxon>Desulfosporosinus</taxon>
    </lineage>
</organism>
<sequence length="105" mass="12202">MGIIFKNMKNTHKLIFVFILALIVLLFVRPKTPQEQVIAKYIKETNSNSYTLAMIVKESDFIDPYPKYGRLYHVWGVIGDFADVNFFYLYEDIDGWKVDKCGTGP</sequence>
<evidence type="ECO:0000313" key="1">
    <source>
        <dbReference type="EMBL" id="SDG60670.1"/>
    </source>
</evidence>
<dbReference type="OrthoDB" id="1799435at2"/>
<evidence type="ECO:0000313" key="2">
    <source>
        <dbReference type="Proteomes" id="UP000198656"/>
    </source>
</evidence>
<proteinExistence type="predicted"/>
<keyword evidence="2" id="KW-1185">Reference proteome</keyword>
<dbReference type="RefSeq" id="WP_092330856.1">
    <property type="nucleotide sequence ID" value="NZ_FNCP01000004.1"/>
</dbReference>
<name>A0A1G7VP73_9FIRM</name>
<reference evidence="2" key="1">
    <citation type="submission" date="2016-10" db="EMBL/GenBank/DDBJ databases">
        <authorList>
            <person name="Varghese N."/>
            <person name="Submissions S."/>
        </authorList>
    </citation>
    <scope>NUCLEOTIDE SEQUENCE [LARGE SCALE GENOMIC DNA]</scope>
    <source>
        <strain evidence="2">DSM 8344</strain>
    </source>
</reference>
<dbReference type="Proteomes" id="UP000198656">
    <property type="component" value="Unassembled WGS sequence"/>
</dbReference>
<dbReference type="AlphaFoldDB" id="A0A1G7VP73"/>
<protein>
    <submittedName>
        <fullName evidence="1">Uncharacterized protein</fullName>
    </submittedName>
</protein>
<gene>
    <name evidence="1" type="ORF">SAMN05443529_104162</name>
</gene>
<accession>A0A1G7VP73</accession>
<dbReference type="EMBL" id="FNCP01000004">
    <property type="protein sequence ID" value="SDG60670.1"/>
    <property type="molecule type" value="Genomic_DNA"/>
</dbReference>